<keyword evidence="3" id="KW-1185">Reference proteome</keyword>
<evidence type="ECO:0000256" key="1">
    <source>
        <dbReference type="SAM" id="Phobius"/>
    </source>
</evidence>
<accession>A0A2I0XCU3</accession>
<feature type="transmembrane region" description="Helical" evidence="1">
    <location>
        <begin position="268"/>
        <end position="290"/>
    </location>
</feature>
<proteinExistence type="predicted"/>
<feature type="transmembrane region" description="Helical" evidence="1">
    <location>
        <begin position="57"/>
        <end position="76"/>
    </location>
</feature>
<feature type="transmembrane region" description="Helical" evidence="1">
    <location>
        <begin position="233"/>
        <end position="256"/>
    </location>
</feature>
<evidence type="ECO:0000313" key="2">
    <source>
        <dbReference type="EMBL" id="PKU85725.1"/>
    </source>
</evidence>
<dbReference type="PANTHER" id="PTHR34116">
    <property type="entry name" value="PLASMINOGEN ACTIVATOR INHIBITOR"/>
    <property type="match status" value="1"/>
</dbReference>
<keyword evidence="1" id="KW-1133">Transmembrane helix</keyword>
<keyword evidence="1" id="KW-0472">Membrane</keyword>
<gene>
    <name evidence="2" type="ORF">MA16_Dca018580</name>
</gene>
<dbReference type="Proteomes" id="UP000233837">
    <property type="component" value="Unassembled WGS sequence"/>
</dbReference>
<feature type="transmembrane region" description="Helical" evidence="1">
    <location>
        <begin position="202"/>
        <end position="227"/>
    </location>
</feature>
<feature type="transmembrane region" description="Helical" evidence="1">
    <location>
        <begin position="129"/>
        <end position="148"/>
    </location>
</feature>
<feature type="transmembrane region" description="Helical" evidence="1">
    <location>
        <begin position="96"/>
        <end position="117"/>
    </location>
</feature>
<sequence length="321" mass="34114">MKQKGPAESPFDLIVATLVVGELAFSLASAVIVLHFQFRASASPCRLRCLHGLNSLWSIRLLLVLLASLLSLLELLRLPLLRHQFPSSLSPRLCAAYSFLSPCLAEPAFFSTLLFLLRASIHPHNTPTSLSLLSASASAFAASLPFLFLQTLFLVLPNSFLLSLGLPPYFLGHAAAAADAFSQRHARAHRRIPCGVSLFSTILLAAIAAVYVPLFISAIWSAVAIVINKRLRIRLYALSATVTAALSVQIAARALAALWVPTSPVSQALHLASFFALLSAVVGGEAILVVQPVVDSLTAVGANDKRLRSCGHRAGDGIGGV</sequence>
<organism evidence="2 3">
    <name type="scientific">Dendrobium catenatum</name>
    <dbReference type="NCBI Taxonomy" id="906689"/>
    <lineage>
        <taxon>Eukaryota</taxon>
        <taxon>Viridiplantae</taxon>
        <taxon>Streptophyta</taxon>
        <taxon>Embryophyta</taxon>
        <taxon>Tracheophyta</taxon>
        <taxon>Spermatophyta</taxon>
        <taxon>Magnoliopsida</taxon>
        <taxon>Liliopsida</taxon>
        <taxon>Asparagales</taxon>
        <taxon>Orchidaceae</taxon>
        <taxon>Epidendroideae</taxon>
        <taxon>Malaxideae</taxon>
        <taxon>Dendrobiinae</taxon>
        <taxon>Dendrobium</taxon>
    </lineage>
</organism>
<reference evidence="2 3" key="2">
    <citation type="journal article" date="2017" name="Nature">
        <title>The Apostasia genome and the evolution of orchids.</title>
        <authorList>
            <person name="Zhang G.Q."/>
            <person name="Liu K.W."/>
            <person name="Li Z."/>
            <person name="Lohaus R."/>
            <person name="Hsiao Y.Y."/>
            <person name="Niu S.C."/>
            <person name="Wang J.Y."/>
            <person name="Lin Y.C."/>
            <person name="Xu Q."/>
            <person name="Chen L.J."/>
            <person name="Yoshida K."/>
            <person name="Fujiwara S."/>
            <person name="Wang Z.W."/>
            <person name="Zhang Y.Q."/>
            <person name="Mitsuda N."/>
            <person name="Wang M."/>
            <person name="Liu G.H."/>
            <person name="Pecoraro L."/>
            <person name="Huang H.X."/>
            <person name="Xiao X.J."/>
            <person name="Lin M."/>
            <person name="Wu X.Y."/>
            <person name="Wu W.L."/>
            <person name="Chen Y.Y."/>
            <person name="Chang S.B."/>
            <person name="Sakamoto S."/>
            <person name="Ohme-Takagi M."/>
            <person name="Yagi M."/>
            <person name="Zeng S.J."/>
            <person name="Shen C.Y."/>
            <person name="Yeh C.M."/>
            <person name="Luo Y.B."/>
            <person name="Tsai W.C."/>
            <person name="Van de Peer Y."/>
            <person name="Liu Z.J."/>
        </authorList>
    </citation>
    <scope>NUCLEOTIDE SEQUENCE [LARGE SCALE GENOMIC DNA]</scope>
    <source>
        <tissue evidence="2">The whole plant</tissue>
    </source>
</reference>
<dbReference type="EMBL" id="KZ501974">
    <property type="protein sequence ID" value="PKU85725.1"/>
    <property type="molecule type" value="Genomic_DNA"/>
</dbReference>
<dbReference type="AlphaFoldDB" id="A0A2I0XCU3"/>
<reference evidence="2 3" key="1">
    <citation type="journal article" date="2016" name="Sci. Rep.">
        <title>The Dendrobium catenatum Lindl. genome sequence provides insights into polysaccharide synthase, floral development and adaptive evolution.</title>
        <authorList>
            <person name="Zhang G.Q."/>
            <person name="Xu Q."/>
            <person name="Bian C."/>
            <person name="Tsai W.C."/>
            <person name="Yeh C.M."/>
            <person name="Liu K.W."/>
            <person name="Yoshida K."/>
            <person name="Zhang L.S."/>
            <person name="Chang S.B."/>
            <person name="Chen F."/>
            <person name="Shi Y."/>
            <person name="Su Y.Y."/>
            <person name="Zhang Y.Q."/>
            <person name="Chen L.J."/>
            <person name="Yin Y."/>
            <person name="Lin M."/>
            <person name="Huang H."/>
            <person name="Deng H."/>
            <person name="Wang Z.W."/>
            <person name="Zhu S.L."/>
            <person name="Zhao X."/>
            <person name="Deng C."/>
            <person name="Niu S.C."/>
            <person name="Huang J."/>
            <person name="Wang M."/>
            <person name="Liu G.H."/>
            <person name="Yang H.J."/>
            <person name="Xiao X.J."/>
            <person name="Hsiao Y.Y."/>
            <person name="Wu W.L."/>
            <person name="Chen Y.Y."/>
            <person name="Mitsuda N."/>
            <person name="Ohme-Takagi M."/>
            <person name="Luo Y.B."/>
            <person name="Van de Peer Y."/>
            <person name="Liu Z.J."/>
        </authorList>
    </citation>
    <scope>NUCLEOTIDE SEQUENCE [LARGE SCALE GENOMIC DNA]</scope>
    <source>
        <tissue evidence="2">The whole plant</tissue>
    </source>
</reference>
<feature type="transmembrane region" description="Helical" evidence="1">
    <location>
        <begin position="13"/>
        <end position="36"/>
    </location>
</feature>
<protein>
    <submittedName>
        <fullName evidence="2">Uncharacterized protein</fullName>
    </submittedName>
</protein>
<evidence type="ECO:0000313" key="3">
    <source>
        <dbReference type="Proteomes" id="UP000233837"/>
    </source>
</evidence>
<name>A0A2I0XCU3_9ASPA</name>
<dbReference type="PANTHER" id="PTHR34116:SF9">
    <property type="entry name" value="OS08G0346600 PROTEIN"/>
    <property type="match status" value="1"/>
</dbReference>
<dbReference type="OrthoDB" id="539709at2759"/>
<keyword evidence="1" id="KW-0812">Transmembrane</keyword>